<feature type="domain" description="FAD-binding" evidence="2">
    <location>
        <begin position="448"/>
        <end position="510"/>
    </location>
</feature>
<dbReference type="EMBL" id="RXIC02000026">
    <property type="protein sequence ID" value="KAB1204553.1"/>
    <property type="molecule type" value="Genomic_DNA"/>
</dbReference>
<dbReference type="InterPro" id="IPR036188">
    <property type="entry name" value="FAD/NAD-bd_sf"/>
</dbReference>
<evidence type="ECO:0000313" key="3">
    <source>
        <dbReference type="EMBL" id="KAB1204553.1"/>
    </source>
</evidence>
<dbReference type="GO" id="GO:0071949">
    <property type="term" value="F:FAD binding"/>
    <property type="evidence" value="ECO:0007669"/>
    <property type="project" value="InterPro"/>
</dbReference>
<dbReference type="InterPro" id="IPR053212">
    <property type="entry name" value="DHP_3-monooxygenase"/>
</dbReference>
<dbReference type="InterPro" id="IPR002938">
    <property type="entry name" value="FAD-bd"/>
</dbReference>
<dbReference type="PROSITE" id="PS51257">
    <property type="entry name" value="PROKAR_LIPOPROTEIN"/>
    <property type="match status" value="1"/>
</dbReference>
<gene>
    <name evidence="3" type="ORF">CJ030_MR8G021795</name>
</gene>
<dbReference type="Proteomes" id="UP000516437">
    <property type="component" value="Chromosome 8"/>
</dbReference>
<dbReference type="PANTHER" id="PTHR47469:SF2">
    <property type="entry name" value="OS06G0597600 PROTEIN"/>
    <property type="match status" value="1"/>
</dbReference>
<proteinExistence type="predicted"/>
<dbReference type="AlphaFoldDB" id="A0A6A1UW69"/>
<dbReference type="Gene3D" id="3.30.9.60">
    <property type="match status" value="1"/>
</dbReference>
<name>A0A6A1UW69_9ROSI</name>
<dbReference type="SUPFAM" id="SSF54373">
    <property type="entry name" value="FAD-linked reductases, C-terminal domain"/>
    <property type="match status" value="1"/>
</dbReference>
<feature type="region of interest" description="Disordered" evidence="1">
    <location>
        <begin position="255"/>
        <end position="345"/>
    </location>
</feature>
<dbReference type="PANTHER" id="PTHR47469">
    <property type="entry name" value="MONOOXYGENASE-LIKE"/>
    <property type="match status" value="1"/>
</dbReference>
<dbReference type="GO" id="GO:0004497">
    <property type="term" value="F:monooxygenase activity"/>
    <property type="evidence" value="ECO:0007669"/>
    <property type="project" value="UniProtKB-KW"/>
</dbReference>
<keyword evidence="4" id="KW-1185">Reference proteome</keyword>
<dbReference type="Gene3D" id="3.50.50.60">
    <property type="entry name" value="FAD/NAD(P)-binding domain"/>
    <property type="match status" value="2"/>
</dbReference>
<sequence length="562" mass="62749">MSEKEKPKAVVVGGSIAGVSCAHALISAGWEVVVLEKSCAPTAATRTATGAGLGLDPLALGLIQSWLGRPELLQNSTLPLTVDLNQATDSEKKVSQMLTRDENFNFRAALWADLHRLLYNSLPANIFLWGHLFLSLYISDDKTYVKIKAKVLQTGKTVEIVANLLVAADGSLSSIRQSFFPEFKLRYSGYCAWRGVLDFSGNENSDTVLAIRRAYPELGKCLYFDLGPGTHCVLYELPDRRLNWLWYVNQPEPELQESKQENVPHDPRKTDEYPASNVPSAIPPEAPNSAPHGPKPGNHFQTNSEPNSENQQSEKQPAELQFHQPKDPGEGYAPCTGYRGSPHGRVGRFDNRRLIQYFVETANNMVIILVTPLKVGEYELKKKARFVFMGKGWPLRNSVTMKVSSEMVQKMYQESENIWVPELVRVMKETKDPFLNFIYDGDPLEKISWENVVLVGDAAHPTTPHGLRSTNMSVLDAAVLGKCLAKWGAENLQSALGEYQTIRLPVISKQVLHARRLGRIKQGLALPDREPFDPNTATLEDCEELKQKNLPFFNDVPLLLIT</sequence>
<feature type="compositionally biased region" description="Basic and acidic residues" evidence="1">
    <location>
        <begin position="256"/>
        <end position="272"/>
    </location>
</feature>
<dbReference type="Pfam" id="PF01494">
    <property type="entry name" value="FAD_binding_3"/>
    <property type="match status" value="2"/>
</dbReference>
<accession>A0A6A1UW69</accession>
<evidence type="ECO:0000259" key="2">
    <source>
        <dbReference type="Pfam" id="PF01494"/>
    </source>
</evidence>
<keyword evidence="3" id="KW-0503">Monooxygenase</keyword>
<comment type="caution">
    <text evidence="3">The sequence shown here is derived from an EMBL/GenBank/DDBJ whole genome shotgun (WGS) entry which is preliminary data.</text>
</comment>
<evidence type="ECO:0000313" key="4">
    <source>
        <dbReference type="Proteomes" id="UP000516437"/>
    </source>
</evidence>
<feature type="domain" description="FAD-binding" evidence="2">
    <location>
        <begin position="9"/>
        <end position="179"/>
    </location>
</feature>
<dbReference type="OrthoDB" id="16820at2759"/>
<evidence type="ECO:0000256" key="1">
    <source>
        <dbReference type="SAM" id="MobiDB-lite"/>
    </source>
</evidence>
<dbReference type="SUPFAM" id="SSF51905">
    <property type="entry name" value="FAD/NAD(P)-binding domain"/>
    <property type="match status" value="1"/>
</dbReference>
<feature type="compositionally biased region" description="Polar residues" evidence="1">
    <location>
        <begin position="299"/>
        <end position="315"/>
    </location>
</feature>
<organism evidence="3 4">
    <name type="scientific">Morella rubra</name>
    <name type="common">Chinese bayberry</name>
    <dbReference type="NCBI Taxonomy" id="262757"/>
    <lineage>
        <taxon>Eukaryota</taxon>
        <taxon>Viridiplantae</taxon>
        <taxon>Streptophyta</taxon>
        <taxon>Embryophyta</taxon>
        <taxon>Tracheophyta</taxon>
        <taxon>Spermatophyta</taxon>
        <taxon>Magnoliopsida</taxon>
        <taxon>eudicotyledons</taxon>
        <taxon>Gunneridae</taxon>
        <taxon>Pentapetalae</taxon>
        <taxon>rosids</taxon>
        <taxon>fabids</taxon>
        <taxon>Fagales</taxon>
        <taxon>Myricaceae</taxon>
        <taxon>Morella</taxon>
    </lineage>
</organism>
<keyword evidence="3" id="KW-0560">Oxidoreductase</keyword>
<protein>
    <submittedName>
        <fullName evidence="3">6-hydroxynicotinate 3-monooxygenase</fullName>
    </submittedName>
</protein>
<reference evidence="3 4" key="1">
    <citation type="journal article" date="2019" name="Plant Biotechnol. J.">
        <title>The red bayberry genome and genetic basis of sex determination.</title>
        <authorList>
            <person name="Jia H.M."/>
            <person name="Jia H.J."/>
            <person name="Cai Q.L."/>
            <person name="Wang Y."/>
            <person name="Zhao H.B."/>
            <person name="Yang W.F."/>
            <person name="Wang G.Y."/>
            <person name="Li Y.H."/>
            <person name="Zhan D.L."/>
            <person name="Shen Y.T."/>
            <person name="Niu Q.F."/>
            <person name="Chang L."/>
            <person name="Qiu J."/>
            <person name="Zhao L."/>
            <person name="Xie H.B."/>
            <person name="Fu W.Y."/>
            <person name="Jin J."/>
            <person name="Li X.W."/>
            <person name="Jiao Y."/>
            <person name="Zhou C.C."/>
            <person name="Tu T."/>
            <person name="Chai C.Y."/>
            <person name="Gao J.L."/>
            <person name="Fan L.J."/>
            <person name="van de Weg E."/>
            <person name="Wang J.Y."/>
            <person name="Gao Z.S."/>
        </authorList>
    </citation>
    <scope>NUCLEOTIDE SEQUENCE [LARGE SCALE GENOMIC DNA]</scope>
    <source>
        <tissue evidence="3">Leaves</tissue>
    </source>
</reference>